<dbReference type="STRING" id="6412.T1F5P6"/>
<keyword evidence="2" id="KW-0862">Zinc</keyword>
<dbReference type="RefSeq" id="XP_009017553.1">
    <property type="nucleotide sequence ID" value="XM_009019305.1"/>
</dbReference>
<dbReference type="InterPro" id="IPR001841">
    <property type="entry name" value="Znf_RING"/>
</dbReference>
<keyword evidence="1 3" id="KW-0863">Zinc-finger</keyword>
<evidence type="ECO:0000256" key="1">
    <source>
        <dbReference type="ARBA" id="ARBA00022771"/>
    </source>
</evidence>
<dbReference type="EnsemblMetazoa" id="HelroT172641">
    <property type="protein sequence ID" value="HelroP172641"/>
    <property type="gene ID" value="HelroG172641"/>
</dbReference>
<dbReference type="PROSITE" id="PS50089">
    <property type="entry name" value="ZF_RING_2"/>
    <property type="match status" value="1"/>
</dbReference>
<reference evidence="5 7" key="2">
    <citation type="journal article" date="2013" name="Nature">
        <title>Insights into bilaterian evolution from three spiralian genomes.</title>
        <authorList>
            <person name="Simakov O."/>
            <person name="Marletaz F."/>
            <person name="Cho S.J."/>
            <person name="Edsinger-Gonzales E."/>
            <person name="Havlak P."/>
            <person name="Hellsten U."/>
            <person name="Kuo D.H."/>
            <person name="Larsson T."/>
            <person name="Lv J."/>
            <person name="Arendt D."/>
            <person name="Savage R."/>
            <person name="Osoegawa K."/>
            <person name="de Jong P."/>
            <person name="Grimwood J."/>
            <person name="Chapman J.A."/>
            <person name="Shapiro H."/>
            <person name="Aerts A."/>
            <person name="Otillar R.P."/>
            <person name="Terry A.Y."/>
            <person name="Boore J.L."/>
            <person name="Grigoriev I.V."/>
            <person name="Lindberg D.R."/>
            <person name="Seaver E.C."/>
            <person name="Weisblat D.A."/>
            <person name="Putnam N.H."/>
            <person name="Rokhsar D.S."/>
        </authorList>
    </citation>
    <scope>NUCLEOTIDE SEQUENCE</scope>
</reference>
<evidence type="ECO:0000313" key="7">
    <source>
        <dbReference type="Proteomes" id="UP000015101"/>
    </source>
</evidence>
<dbReference type="SUPFAM" id="SSF57850">
    <property type="entry name" value="RING/U-box"/>
    <property type="match status" value="1"/>
</dbReference>
<evidence type="ECO:0000313" key="6">
    <source>
        <dbReference type="EnsemblMetazoa" id="HelroP172641"/>
    </source>
</evidence>
<gene>
    <name evidence="6" type="primary">20204145</name>
    <name evidence="5" type="ORF">HELRODRAFT_172641</name>
</gene>
<dbReference type="CTD" id="20204145"/>
<dbReference type="Proteomes" id="UP000015101">
    <property type="component" value="Unassembled WGS sequence"/>
</dbReference>
<protein>
    <recommendedName>
        <fullName evidence="4">RING-type domain-containing protein</fullName>
    </recommendedName>
</protein>
<dbReference type="SMART" id="SM00184">
    <property type="entry name" value="RING"/>
    <property type="match status" value="1"/>
</dbReference>
<dbReference type="EMBL" id="KB096502">
    <property type="protein sequence ID" value="ESO04284.1"/>
    <property type="molecule type" value="Genomic_DNA"/>
</dbReference>
<organism evidence="6 7">
    <name type="scientific">Helobdella robusta</name>
    <name type="common">Californian leech</name>
    <dbReference type="NCBI Taxonomy" id="6412"/>
    <lineage>
        <taxon>Eukaryota</taxon>
        <taxon>Metazoa</taxon>
        <taxon>Spiralia</taxon>
        <taxon>Lophotrochozoa</taxon>
        <taxon>Annelida</taxon>
        <taxon>Clitellata</taxon>
        <taxon>Hirudinea</taxon>
        <taxon>Rhynchobdellida</taxon>
        <taxon>Glossiphoniidae</taxon>
        <taxon>Helobdella</taxon>
    </lineage>
</organism>
<dbReference type="InterPro" id="IPR013083">
    <property type="entry name" value="Znf_RING/FYVE/PHD"/>
</dbReference>
<dbReference type="Gene3D" id="3.30.40.10">
    <property type="entry name" value="Zinc/RING finger domain, C3HC4 (zinc finger)"/>
    <property type="match status" value="1"/>
</dbReference>
<proteinExistence type="predicted"/>
<evidence type="ECO:0000259" key="4">
    <source>
        <dbReference type="PROSITE" id="PS50089"/>
    </source>
</evidence>
<dbReference type="OrthoDB" id="290834at2759"/>
<dbReference type="AlphaFoldDB" id="T1F5P6"/>
<sequence>MALSLELLNRMNVQTYYYLKDFELDEIVNQYSHCEGDILYGIINHNDSFYESMAASRNLKEPYFCGIFLQDECAIWKEKFEESMMVHELSCAHIFHFKCSYFWFEKNSSCPICRIEVAVFKSINLEREVNVILEGFNFKYLSYVLTTATYVSTP</sequence>
<dbReference type="KEGG" id="hro:HELRODRAFT_172641"/>
<keyword evidence="1 3" id="KW-0479">Metal-binding</keyword>
<evidence type="ECO:0000256" key="2">
    <source>
        <dbReference type="ARBA" id="ARBA00022833"/>
    </source>
</evidence>
<name>T1F5P6_HELRO</name>
<dbReference type="InParanoid" id="T1F5P6"/>
<reference evidence="7" key="1">
    <citation type="submission" date="2012-12" db="EMBL/GenBank/DDBJ databases">
        <authorList>
            <person name="Hellsten U."/>
            <person name="Grimwood J."/>
            <person name="Chapman J.A."/>
            <person name="Shapiro H."/>
            <person name="Aerts A."/>
            <person name="Otillar R.P."/>
            <person name="Terry A.Y."/>
            <person name="Boore J.L."/>
            <person name="Simakov O."/>
            <person name="Marletaz F."/>
            <person name="Cho S.-J."/>
            <person name="Edsinger-Gonzales E."/>
            <person name="Havlak P."/>
            <person name="Kuo D.-H."/>
            <person name="Larsson T."/>
            <person name="Lv J."/>
            <person name="Arendt D."/>
            <person name="Savage R."/>
            <person name="Osoegawa K."/>
            <person name="de Jong P."/>
            <person name="Lindberg D.R."/>
            <person name="Seaver E.C."/>
            <person name="Weisblat D.A."/>
            <person name="Putnam N.H."/>
            <person name="Grigoriev I.V."/>
            <person name="Rokhsar D.S."/>
        </authorList>
    </citation>
    <scope>NUCLEOTIDE SEQUENCE</scope>
</reference>
<dbReference type="GeneID" id="20204145"/>
<dbReference type="GO" id="GO:0008270">
    <property type="term" value="F:zinc ion binding"/>
    <property type="evidence" value="ECO:0007669"/>
    <property type="project" value="UniProtKB-KW"/>
</dbReference>
<accession>T1F5P6</accession>
<dbReference type="HOGENOM" id="CLU_1706178_0_0_1"/>
<evidence type="ECO:0000256" key="3">
    <source>
        <dbReference type="PROSITE-ProRule" id="PRU00175"/>
    </source>
</evidence>
<evidence type="ECO:0000313" key="5">
    <source>
        <dbReference type="EMBL" id="ESO04284.1"/>
    </source>
</evidence>
<reference evidence="6" key="3">
    <citation type="submission" date="2015-06" db="UniProtKB">
        <authorList>
            <consortium name="EnsemblMetazoa"/>
        </authorList>
    </citation>
    <scope>IDENTIFICATION</scope>
</reference>
<dbReference type="Pfam" id="PF13639">
    <property type="entry name" value="zf-RING_2"/>
    <property type="match status" value="1"/>
</dbReference>
<dbReference type="EMBL" id="AMQM01004301">
    <property type="status" value="NOT_ANNOTATED_CDS"/>
    <property type="molecule type" value="Genomic_DNA"/>
</dbReference>
<keyword evidence="7" id="KW-1185">Reference proteome</keyword>
<feature type="domain" description="RING-type" evidence="4">
    <location>
        <begin position="73"/>
        <end position="114"/>
    </location>
</feature>